<dbReference type="EMBL" id="PJRP01000014">
    <property type="protein sequence ID" value="PLP97960.1"/>
    <property type="molecule type" value="Genomic_DNA"/>
</dbReference>
<dbReference type="Pfam" id="PF00072">
    <property type="entry name" value="Response_reg"/>
    <property type="match status" value="1"/>
</dbReference>
<name>A0A2N5C700_9BURK</name>
<feature type="modified residue" description="4-aspartylphosphate" evidence="2">
    <location>
        <position position="57"/>
    </location>
</feature>
<comment type="caution">
    <text evidence="4">The sequence shown here is derived from an EMBL/GenBank/DDBJ whole genome shotgun (WGS) entry which is preliminary data.</text>
</comment>
<organism evidence="4 5">
    <name type="scientific">Cupriavidus pauculus</name>
    <dbReference type="NCBI Taxonomy" id="82633"/>
    <lineage>
        <taxon>Bacteria</taxon>
        <taxon>Pseudomonadati</taxon>
        <taxon>Pseudomonadota</taxon>
        <taxon>Betaproteobacteria</taxon>
        <taxon>Burkholderiales</taxon>
        <taxon>Burkholderiaceae</taxon>
        <taxon>Cupriavidus</taxon>
    </lineage>
</organism>
<protein>
    <recommendedName>
        <fullName evidence="3">Response regulatory domain-containing protein</fullName>
    </recommendedName>
</protein>
<sequence>MPTRSAVRLLIADDDPNALQAYESFFEAHGYETRTKGDGADALVEYCAWRPDAVVLDVQMPGLDGHAVAREIRRLKFVPAPLLVALTALTSPSEHDESLRAGIDHHFVKPADLPAVLAVIAARVGSGATDDS</sequence>
<dbReference type="PROSITE" id="PS50110">
    <property type="entry name" value="RESPONSE_REGULATORY"/>
    <property type="match status" value="1"/>
</dbReference>
<feature type="domain" description="Response regulatory" evidence="3">
    <location>
        <begin position="8"/>
        <end position="124"/>
    </location>
</feature>
<dbReference type="AlphaFoldDB" id="A0A2N5C700"/>
<accession>A0A2N5C700</accession>
<evidence type="ECO:0000256" key="2">
    <source>
        <dbReference type="PROSITE-ProRule" id="PRU00169"/>
    </source>
</evidence>
<dbReference type="OrthoDB" id="5421695at2"/>
<dbReference type="RefSeq" id="WP_101684048.1">
    <property type="nucleotide sequence ID" value="NZ_PJRP01000014.1"/>
</dbReference>
<dbReference type="PANTHER" id="PTHR44591:SF3">
    <property type="entry name" value="RESPONSE REGULATORY DOMAIN-CONTAINING PROTEIN"/>
    <property type="match status" value="1"/>
</dbReference>
<evidence type="ECO:0000313" key="5">
    <source>
        <dbReference type="Proteomes" id="UP000234341"/>
    </source>
</evidence>
<dbReference type="Proteomes" id="UP000234341">
    <property type="component" value="Unassembled WGS sequence"/>
</dbReference>
<keyword evidence="1 2" id="KW-0597">Phosphoprotein</keyword>
<dbReference type="PANTHER" id="PTHR44591">
    <property type="entry name" value="STRESS RESPONSE REGULATOR PROTEIN 1"/>
    <property type="match status" value="1"/>
</dbReference>
<proteinExistence type="predicted"/>
<evidence type="ECO:0000259" key="3">
    <source>
        <dbReference type="PROSITE" id="PS50110"/>
    </source>
</evidence>
<gene>
    <name evidence="4" type="ORF">CYJ10_24565</name>
</gene>
<dbReference type="InterPro" id="IPR001789">
    <property type="entry name" value="Sig_transdc_resp-reg_receiver"/>
</dbReference>
<dbReference type="InterPro" id="IPR050595">
    <property type="entry name" value="Bact_response_regulator"/>
</dbReference>
<dbReference type="Gene3D" id="3.40.50.2300">
    <property type="match status" value="1"/>
</dbReference>
<reference evidence="4 5" key="1">
    <citation type="submission" date="2017-12" db="EMBL/GenBank/DDBJ databases">
        <title>Genome sequence of the active heterotrophic nitrifier-denitrifier, Cupriavidus pauculus UM1.</title>
        <authorList>
            <person name="Putonti C."/>
            <person name="Castignetti D."/>
        </authorList>
    </citation>
    <scope>NUCLEOTIDE SEQUENCE [LARGE SCALE GENOMIC DNA]</scope>
    <source>
        <strain evidence="4 5">UM1</strain>
    </source>
</reference>
<evidence type="ECO:0000313" key="4">
    <source>
        <dbReference type="EMBL" id="PLP97960.1"/>
    </source>
</evidence>
<evidence type="ECO:0000256" key="1">
    <source>
        <dbReference type="ARBA" id="ARBA00022553"/>
    </source>
</evidence>
<dbReference type="SUPFAM" id="SSF52172">
    <property type="entry name" value="CheY-like"/>
    <property type="match status" value="1"/>
</dbReference>
<dbReference type="InterPro" id="IPR011006">
    <property type="entry name" value="CheY-like_superfamily"/>
</dbReference>
<dbReference type="GO" id="GO:0000160">
    <property type="term" value="P:phosphorelay signal transduction system"/>
    <property type="evidence" value="ECO:0007669"/>
    <property type="project" value="InterPro"/>
</dbReference>
<dbReference type="SMART" id="SM00448">
    <property type="entry name" value="REC"/>
    <property type="match status" value="1"/>
</dbReference>